<dbReference type="Proteomes" id="UP000027135">
    <property type="component" value="Unassembled WGS sequence"/>
</dbReference>
<protein>
    <recommendedName>
        <fullName evidence="3">Endonuclease-reverse transcriptase</fullName>
    </recommendedName>
</protein>
<proteinExistence type="predicted"/>
<evidence type="ECO:0000313" key="2">
    <source>
        <dbReference type="Proteomes" id="UP000027135"/>
    </source>
</evidence>
<evidence type="ECO:0000313" key="1">
    <source>
        <dbReference type="EMBL" id="KDR20704.1"/>
    </source>
</evidence>
<reference evidence="1 2" key="1">
    <citation type="journal article" date="2014" name="Nat. Commun.">
        <title>Molecular traces of alternative social organization in a termite genome.</title>
        <authorList>
            <person name="Terrapon N."/>
            <person name="Li C."/>
            <person name="Robertson H.M."/>
            <person name="Ji L."/>
            <person name="Meng X."/>
            <person name="Booth W."/>
            <person name="Chen Z."/>
            <person name="Childers C.P."/>
            <person name="Glastad K.M."/>
            <person name="Gokhale K."/>
            <person name="Gowin J."/>
            <person name="Gronenberg W."/>
            <person name="Hermansen R.A."/>
            <person name="Hu H."/>
            <person name="Hunt B.G."/>
            <person name="Huylmans A.K."/>
            <person name="Khalil S.M."/>
            <person name="Mitchell R.D."/>
            <person name="Munoz-Torres M.C."/>
            <person name="Mustard J.A."/>
            <person name="Pan H."/>
            <person name="Reese J.T."/>
            <person name="Scharf M.E."/>
            <person name="Sun F."/>
            <person name="Vogel H."/>
            <person name="Xiao J."/>
            <person name="Yang W."/>
            <person name="Yang Z."/>
            <person name="Yang Z."/>
            <person name="Zhou J."/>
            <person name="Zhu J."/>
            <person name="Brent C.S."/>
            <person name="Elsik C.G."/>
            <person name="Goodisman M.A."/>
            <person name="Liberles D.A."/>
            <person name="Roe R.M."/>
            <person name="Vargo E.L."/>
            <person name="Vilcinskas A."/>
            <person name="Wang J."/>
            <person name="Bornberg-Bauer E."/>
            <person name="Korb J."/>
            <person name="Zhang G."/>
            <person name="Liebig J."/>
        </authorList>
    </citation>
    <scope>NUCLEOTIDE SEQUENCE [LARGE SCALE GENOMIC DNA]</scope>
    <source>
        <tissue evidence="1">Whole organism</tissue>
    </source>
</reference>
<sequence>MAMKMENEQLIWYGHVQRMKEERLPEKTMKWQPKERRKRGRMIPGWNNRIIRTMIEWKLPPEGWENTRRMEENIRHWKTEVMVKKWKKNKDLLKAQNVEKTLKYMLQSNSRQPLIL</sequence>
<dbReference type="InParanoid" id="A0A067RCP2"/>
<keyword evidence="2" id="KW-1185">Reference proteome</keyword>
<dbReference type="AlphaFoldDB" id="A0A067RCP2"/>
<organism evidence="1 2">
    <name type="scientific">Zootermopsis nevadensis</name>
    <name type="common">Dampwood termite</name>
    <dbReference type="NCBI Taxonomy" id="136037"/>
    <lineage>
        <taxon>Eukaryota</taxon>
        <taxon>Metazoa</taxon>
        <taxon>Ecdysozoa</taxon>
        <taxon>Arthropoda</taxon>
        <taxon>Hexapoda</taxon>
        <taxon>Insecta</taxon>
        <taxon>Pterygota</taxon>
        <taxon>Neoptera</taxon>
        <taxon>Polyneoptera</taxon>
        <taxon>Dictyoptera</taxon>
        <taxon>Blattodea</taxon>
        <taxon>Blattoidea</taxon>
        <taxon>Termitoidae</taxon>
        <taxon>Termopsidae</taxon>
        <taxon>Zootermopsis</taxon>
    </lineage>
</organism>
<name>A0A067RCP2_ZOONE</name>
<dbReference type="EMBL" id="KK852591">
    <property type="protein sequence ID" value="KDR20704.1"/>
    <property type="molecule type" value="Genomic_DNA"/>
</dbReference>
<gene>
    <name evidence="1" type="ORF">L798_04855</name>
</gene>
<evidence type="ECO:0008006" key="3">
    <source>
        <dbReference type="Google" id="ProtNLM"/>
    </source>
</evidence>
<accession>A0A067RCP2</accession>